<dbReference type="EMBL" id="OR769219">
    <property type="protein sequence ID" value="WQJ51462.1"/>
    <property type="molecule type" value="Genomic_DNA"/>
</dbReference>
<protein>
    <recommendedName>
        <fullName evidence="4">Transmembrane protein</fullName>
    </recommendedName>
</protein>
<accession>A0ABZ0Z0I7</accession>
<keyword evidence="1" id="KW-0472">Membrane</keyword>
<sequence length="116" mass="14388">MVTVFIGFIGFILCLIQLIIFDWFTKKFTYTNKWFIYNNLEKREDSKPIKIRRYWYILYCICMLIPIANLFLFIICFFMSFMMRMDYNYYYNGNNITVLTLIKFKNKLKYYLNTKV</sequence>
<evidence type="ECO:0008006" key="4">
    <source>
        <dbReference type="Google" id="ProtNLM"/>
    </source>
</evidence>
<organism evidence="2 3">
    <name type="scientific">phage Lak_Megaphage_RVC_AP3_GC26</name>
    <dbReference type="NCBI Taxonomy" id="3109225"/>
    <lineage>
        <taxon>Viruses</taxon>
        <taxon>Duplodnaviria</taxon>
        <taxon>Heunggongvirae</taxon>
        <taxon>Uroviricota</taxon>
        <taxon>Caudoviricetes</taxon>
        <taxon>Caudoviricetes code 15 clade</taxon>
    </lineage>
</organism>
<evidence type="ECO:0000313" key="2">
    <source>
        <dbReference type="EMBL" id="WQJ51462.1"/>
    </source>
</evidence>
<keyword evidence="1" id="KW-0812">Transmembrane</keyword>
<name>A0ABZ0Z0I7_9CAUD</name>
<keyword evidence="1" id="KW-1133">Transmembrane helix</keyword>
<evidence type="ECO:0000256" key="1">
    <source>
        <dbReference type="SAM" id="Phobius"/>
    </source>
</evidence>
<evidence type="ECO:0000313" key="3">
    <source>
        <dbReference type="Proteomes" id="UP001348805"/>
    </source>
</evidence>
<proteinExistence type="predicted"/>
<feature type="transmembrane region" description="Helical" evidence="1">
    <location>
        <begin position="56"/>
        <end position="81"/>
    </location>
</feature>
<reference evidence="2 3" key="1">
    <citation type="submission" date="2023-11" db="EMBL/GenBank/DDBJ databases">
        <authorList>
            <person name="Cook R."/>
            <person name="Crisci M."/>
            <person name="Pye H."/>
            <person name="Adriaenssens E."/>
            <person name="Santini J."/>
        </authorList>
    </citation>
    <scope>NUCLEOTIDE SEQUENCE [LARGE SCALE GENOMIC DNA]</scope>
    <source>
        <strain evidence="2">Lak_Megaphage_RVC_AP3_GC26</strain>
    </source>
</reference>
<dbReference type="Proteomes" id="UP001348805">
    <property type="component" value="Segment"/>
</dbReference>
<feature type="transmembrane region" description="Helical" evidence="1">
    <location>
        <begin position="6"/>
        <end position="24"/>
    </location>
</feature>
<keyword evidence="3" id="KW-1185">Reference proteome</keyword>